<feature type="region of interest" description="Disordered" evidence="1">
    <location>
        <begin position="57"/>
        <end position="121"/>
    </location>
</feature>
<name>A0A1J1IPA0_9DIPT</name>
<evidence type="ECO:0000313" key="3">
    <source>
        <dbReference type="Proteomes" id="UP000183832"/>
    </source>
</evidence>
<feature type="compositionally biased region" description="Basic and acidic residues" evidence="1">
    <location>
        <begin position="96"/>
        <end position="106"/>
    </location>
</feature>
<protein>
    <submittedName>
        <fullName evidence="2">CLUMA_CG015722, isoform A</fullName>
    </submittedName>
</protein>
<evidence type="ECO:0000313" key="2">
    <source>
        <dbReference type="EMBL" id="CRL02059.1"/>
    </source>
</evidence>
<sequence length="121" mass="13906">MMVTAAKAKTMIIGSEIKRKANQFVKIRVTQLVVLTTIKAVVGKSQSVEIKRNHARMMIVPKGQQKDEEKVVKAQKKKRKNQSVAQRGTKLKKSPQVKDRQKRNQERNVQPQARHPTRQIK</sequence>
<keyword evidence="3" id="KW-1185">Reference proteome</keyword>
<organism evidence="2 3">
    <name type="scientific">Clunio marinus</name>
    <dbReference type="NCBI Taxonomy" id="568069"/>
    <lineage>
        <taxon>Eukaryota</taxon>
        <taxon>Metazoa</taxon>
        <taxon>Ecdysozoa</taxon>
        <taxon>Arthropoda</taxon>
        <taxon>Hexapoda</taxon>
        <taxon>Insecta</taxon>
        <taxon>Pterygota</taxon>
        <taxon>Neoptera</taxon>
        <taxon>Endopterygota</taxon>
        <taxon>Diptera</taxon>
        <taxon>Nematocera</taxon>
        <taxon>Chironomoidea</taxon>
        <taxon>Chironomidae</taxon>
        <taxon>Clunio</taxon>
    </lineage>
</organism>
<proteinExistence type="predicted"/>
<dbReference type="AlphaFoldDB" id="A0A1J1IPA0"/>
<dbReference type="Proteomes" id="UP000183832">
    <property type="component" value="Unassembled WGS sequence"/>
</dbReference>
<gene>
    <name evidence="2" type="ORF">CLUMA_CG015722</name>
</gene>
<reference evidence="2 3" key="1">
    <citation type="submission" date="2015-04" db="EMBL/GenBank/DDBJ databases">
        <authorList>
            <person name="Syromyatnikov M.Y."/>
            <person name="Popov V.N."/>
        </authorList>
    </citation>
    <scope>NUCLEOTIDE SEQUENCE [LARGE SCALE GENOMIC DNA]</scope>
</reference>
<accession>A0A1J1IPA0</accession>
<dbReference type="EMBL" id="CVRI01000057">
    <property type="protein sequence ID" value="CRL02059.1"/>
    <property type="molecule type" value="Genomic_DNA"/>
</dbReference>
<evidence type="ECO:0000256" key="1">
    <source>
        <dbReference type="SAM" id="MobiDB-lite"/>
    </source>
</evidence>